<dbReference type="GO" id="GO:0005886">
    <property type="term" value="C:plasma membrane"/>
    <property type="evidence" value="ECO:0007669"/>
    <property type="project" value="UniProtKB-SubCell"/>
</dbReference>
<keyword evidence="2 6" id="KW-1003">Cell membrane</keyword>
<dbReference type="Gene3D" id="3.40.190.80">
    <property type="match status" value="1"/>
</dbReference>
<dbReference type="PRINTS" id="PR00377">
    <property type="entry name" value="IMPHPHTASES"/>
</dbReference>
<evidence type="ECO:0000256" key="3">
    <source>
        <dbReference type="ARBA" id="ARBA00022519"/>
    </source>
</evidence>
<feature type="binding site" evidence="6">
    <location>
        <position position="89"/>
    </location>
    <ligand>
        <name>Mg(2+)</name>
        <dbReference type="ChEBI" id="CHEBI:18420"/>
        <label>1</label>
    </ligand>
</feature>
<evidence type="ECO:0000256" key="6">
    <source>
        <dbReference type="HAMAP-Rule" id="MF_02095"/>
    </source>
</evidence>
<feature type="binding site" evidence="7">
    <location>
        <position position="70"/>
    </location>
    <ligand>
        <name>Mg(2+)</name>
        <dbReference type="ChEBI" id="CHEBI:18420"/>
        <label>1</label>
        <note>catalytic</note>
    </ligand>
</feature>
<dbReference type="InterPro" id="IPR020550">
    <property type="entry name" value="Inositol_monophosphatase_CS"/>
</dbReference>
<dbReference type="GO" id="GO:0000103">
    <property type="term" value="P:sulfate assimilation"/>
    <property type="evidence" value="ECO:0007669"/>
    <property type="project" value="TreeGrafter"/>
</dbReference>
<feature type="binding site" evidence="6">
    <location>
        <position position="219"/>
    </location>
    <ligand>
        <name>Mg(2+)</name>
        <dbReference type="ChEBI" id="CHEBI:18420"/>
        <label>2</label>
    </ligand>
</feature>
<feature type="binding site" evidence="7">
    <location>
        <position position="91"/>
    </location>
    <ligand>
        <name>Mg(2+)</name>
        <dbReference type="ChEBI" id="CHEBI:18420"/>
        <label>1</label>
        <note>catalytic</note>
    </ligand>
</feature>
<dbReference type="InterPro" id="IPR050725">
    <property type="entry name" value="CysQ/Inositol_MonoPase"/>
</dbReference>
<protein>
    <recommendedName>
        <fullName evidence="6">3'(2'),5'-bisphosphate nucleotidase CysQ</fullName>
        <ecNumber evidence="6">3.1.3.7</ecNumber>
    </recommendedName>
    <alternativeName>
        <fullName evidence="6">3'(2'),5-bisphosphonucleoside 3'(2')-phosphohydrolase</fullName>
    </alternativeName>
    <alternativeName>
        <fullName evidence="6">3'-phosphoadenosine 5'-phosphate phosphatase</fullName>
        <shortName evidence="6">PAP phosphatase</shortName>
    </alternativeName>
</protein>
<keyword evidence="6 7" id="KW-0460">Magnesium</keyword>
<dbReference type="CDD" id="cd01638">
    <property type="entry name" value="CysQ"/>
    <property type="match status" value="1"/>
</dbReference>
<evidence type="ECO:0000313" key="9">
    <source>
        <dbReference type="Proteomes" id="UP000199495"/>
    </source>
</evidence>
<comment type="function">
    <text evidence="6">Converts adenosine-3',5'-bisphosphate (PAP) to AMP.</text>
</comment>
<dbReference type="SUPFAM" id="SSF56655">
    <property type="entry name" value="Carbohydrate phosphatase"/>
    <property type="match status" value="1"/>
</dbReference>
<comment type="cofactor">
    <cofactor evidence="6 7">
        <name>Mg(2+)</name>
        <dbReference type="ChEBI" id="CHEBI:18420"/>
    </cofactor>
</comment>
<dbReference type="STRING" id="440168.SAMN04487974_101275"/>
<name>A0A1G7S388_9HYPH</name>
<feature type="binding site" evidence="6">
    <location>
        <position position="70"/>
    </location>
    <ligand>
        <name>Mg(2+)</name>
        <dbReference type="ChEBI" id="CHEBI:18420"/>
        <label>1</label>
    </ligand>
</feature>
<dbReference type="PANTHER" id="PTHR43028">
    <property type="entry name" value="3'(2'),5'-BISPHOSPHATE NUCLEOTIDASE 1"/>
    <property type="match status" value="1"/>
</dbReference>
<keyword evidence="5 6" id="KW-0472">Membrane</keyword>
<evidence type="ECO:0000256" key="7">
    <source>
        <dbReference type="PIRSR" id="PIRSR600760-2"/>
    </source>
</evidence>
<evidence type="ECO:0000256" key="5">
    <source>
        <dbReference type="ARBA" id="ARBA00023136"/>
    </source>
</evidence>
<feature type="binding site" evidence="6">
    <location>
        <position position="92"/>
    </location>
    <ligand>
        <name>Mg(2+)</name>
        <dbReference type="ChEBI" id="CHEBI:18420"/>
        <label>2</label>
    </ligand>
</feature>
<comment type="caution">
    <text evidence="6">Lacks conserved residue(s) required for the propagation of feature annotation.</text>
</comment>
<accession>A0A1G7S388</accession>
<dbReference type="EC" id="3.1.3.7" evidence="6"/>
<dbReference type="GO" id="GO:0008441">
    <property type="term" value="F:3'(2'),5'-bisphosphate nucleotidase activity"/>
    <property type="evidence" value="ECO:0007669"/>
    <property type="project" value="UniProtKB-UniRule"/>
</dbReference>
<dbReference type="InterPro" id="IPR000760">
    <property type="entry name" value="Inositol_monophosphatase-like"/>
</dbReference>
<feature type="binding site" evidence="6">
    <location>
        <position position="219"/>
    </location>
    <ligand>
        <name>substrate</name>
    </ligand>
</feature>
<gene>
    <name evidence="6" type="primary">cysQ</name>
    <name evidence="8" type="ORF">SAMN04487974_101275</name>
</gene>
<evidence type="ECO:0000313" key="8">
    <source>
        <dbReference type="EMBL" id="SDG17431.1"/>
    </source>
</evidence>
<feature type="binding site" evidence="7">
    <location>
        <position position="219"/>
    </location>
    <ligand>
        <name>Mg(2+)</name>
        <dbReference type="ChEBI" id="CHEBI:18420"/>
        <label>1</label>
        <note>catalytic</note>
    </ligand>
</feature>
<dbReference type="InterPro" id="IPR006240">
    <property type="entry name" value="CysQ"/>
</dbReference>
<comment type="subcellular location">
    <subcellularLocation>
        <location evidence="6">Cell inner membrane</location>
        <topology evidence="6">Peripheral membrane protein</topology>
        <orientation evidence="6">Cytoplasmic side</orientation>
    </subcellularLocation>
</comment>
<dbReference type="EMBL" id="FNCS01000001">
    <property type="protein sequence ID" value="SDG17431.1"/>
    <property type="molecule type" value="Genomic_DNA"/>
</dbReference>
<comment type="catalytic activity">
    <reaction evidence="6">
        <text>adenosine 3',5'-bisphosphate + H2O = AMP + phosphate</text>
        <dbReference type="Rhea" id="RHEA:10040"/>
        <dbReference type="ChEBI" id="CHEBI:15377"/>
        <dbReference type="ChEBI" id="CHEBI:43474"/>
        <dbReference type="ChEBI" id="CHEBI:58343"/>
        <dbReference type="ChEBI" id="CHEBI:456215"/>
        <dbReference type="EC" id="3.1.3.7"/>
    </reaction>
</comment>
<feature type="binding site" evidence="6">
    <location>
        <position position="70"/>
    </location>
    <ligand>
        <name>substrate</name>
    </ligand>
</feature>
<dbReference type="Gene3D" id="3.30.540.10">
    <property type="entry name" value="Fructose-1,6-Bisphosphatase, subunit A, domain 1"/>
    <property type="match status" value="1"/>
</dbReference>
<feature type="binding site" evidence="7">
    <location>
        <position position="92"/>
    </location>
    <ligand>
        <name>Mg(2+)</name>
        <dbReference type="ChEBI" id="CHEBI:18420"/>
        <label>1</label>
        <note>catalytic</note>
    </ligand>
</feature>
<feature type="binding site" evidence="6">
    <location>
        <position position="89"/>
    </location>
    <ligand>
        <name>Mg(2+)</name>
        <dbReference type="ChEBI" id="CHEBI:18420"/>
        <label>2</label>
    </ligand>
</feature>
<feature type="binding site" evidence="6">
    <location>
        <position position="91"/>
    </location>
    <ligand>
        <name>Mg(2+)</name>
        <dbReference type="ChEBI" id="CHEBI:18420"/>
        <label>1</label>
    </ligand>
</feature>
<keyword evidence="3 6" id="KW-0997">Cell inner membrane</keyword>
<dbReference type="AlphaFoldDB" id="A0A1G7S388"/>
<sequence length="278" mass="29254">MMKAGQPDINLLVDIALDAGKVILAIYGRAEIVVSTKADASPLTEADLAAEALITERLVAAYPDIPIVAEEAAAAGQLPDCGAEFFLVDPLDGSKEFIARNGEFTVNIAVISGGVPMMGVVYAPALERIWWGEAATGSFTAQVVDGRCADIRPIAVRVPPERGLTLVGSRSHGGNADSARLAKLIVDGYSSVGSSLKFCMVAEGQADLYPRLGRTMEWDTAAGDAILRAAGGVVLDETATPLSYGKRNQIHDSDFANPHFWAVGHHGITILIAPQDES</sequence>
<dbReference type="RefSeq" id="WP_090590147.1">
    <property type="nucleotide sequence ID" value="NZ_FNCS01000001.1"/>
</dbReference>
<evidence type="ECO:0000256" key="2">
    <source>
        <dbReference type="ARBA" id="ARBA00022475"/>
    </source>
</evidence>
<organism evidence="8 9">
    <name type="scientific">Pelagibacterium luteolum</name>
    <dbReference type="NCBI Taxonomy" id="440168"/>
    <lineage>
        <taxon>Bacteria</taxon>
        <taxon>Pseudomonadati</taxon>
        <taxon>Pseudomonadota</taxon>
        <taxon>Alphaproteobacteria</taxon>
        <taxon>Hyphomicrobiales</taxon>
        <taxon>Devosiaceae</taxon>
        <taxon>Pelagibacterium</taxon>
    </lineage>
</organism>
<keyword evidence="4 6" id="KW-0378">Hydrolase</keyword>
<feature type="binding site" evidence="7">
    <location>
        <position position="89"/>
    </location>
    <ligand>
        <name>Mg(2+)</name>
        <dbReference type="ChEBI" id="CHEBI:18420"/>
        <label>1</label>
        <note>catalytic</note>
    </ligand>
</feature>
<reference evidence="8 9" key="1">
    <citation type="submission" date="2016-10" db="EMBL/GenBank/DDBJ databases">
        <authorList>
            <person name="de Groot N.N."/>
        </authorList>
    </citation>
    <scope>NUCLEOTIDE SEQUENCE [LARGE SCALE GENOMIC DNA]</scope>
    <source>
        <strain evidence="8 9">CGMCC 1.10267</strain>
    </source>
</reference>
<dbReference type="Pfam" id="PF00459">
    <property type="entry name" value="Inositol_P"/>
    <property type="match status" value="1"/>
</dbReference>
<dbReference type="NCBIfam" id="TIGR01331">
    <property type="entry name" value="bisphos_cysQ"/>
    <property type="match status" value="1"/>
</dbReference>
<dbReference type="GO" id="GO:0000287">
    <property type="term" value="F:magnesium ion binding"/>
    <property type="evidence" value="ECO:0007669"/>
    <property type="project" value="UniProtKB-UniRule"/>
</dbReference>
<evidence type="ECO:0000256" key="4">
    <source>
        <dbReference type="ARBA" id="ARBA00022801"/>
    </source>
</evidence>
<dbReference type="HAMAP" id="MF_02095">
    <property type="entry name" value="CysQ"/>
    <property type="match status" value="1"/>
</dbReference>
<evidence type="ECO:0000256" key="1">
    <source>
        <dbReference type="ARBA" id="ARBA00005289"/>
    </source>
</evidence>
<dbReference type="PANTHER" id="PTHR43028:SF5">
    <property type="entry name" value="3'(2'),5'-BISPHOSPHATE NUCLEOTIDASE 1"/>
    <property type="match status" value="1"/>
</dbReference>
<dbReference type="Proteomes" id="UP000199495">
    <property type="component" value="Unassembled WGS sequence"/>
</dbReference>
<keyword evidence="9" id="KW-1185">Reference proteome</keyword>
<proteinExistence type="inferred from homology"/>
<dbReference type="PROSITE" id="PS00630">
    <property type="entry name" value="IMP_2"/>
    <property type="match status" value="1"/>
</dbReference>
<keyword evidence="6 7" id="KW-0479">Metal-binding</keyword>
<dbReference type="OrthoDB" id="9785695at2"/>
<dbReference type="GO" id="GO:0046854">
    <property type="term" value="P:phosphatidylinositol phosphate biosynthetic process"/>
    <property type="evidence" value="ECO:0007669"/>
    <property type="project" value="InterPro"/>
</dbReference>
<comment type="similarity">
    <text evidence="1 6">Belongs to the inositol monophosphatase superfamily. CysQ family.</text>
</comment>
<dbReference type="GO" id="GO:0050427">
    <property type="term" value="P:3'-phosphoadenosine 5'-phosphosulfate metabolic process"/>
    <property type="evidence" value="ECO:0007669"/>
    <property type="project" value="TreeGrafter"/>
</dbReference>